<sequence length="436" mass="49472">MAIISKKWIAFTLLILTTMSTMAHTIYAPNDIPLLDNRFRIDPNTQQVTIILNHPSHAQKIVLVKPDGSKWYAQRHPPETVAWFNNRNQDIITIQNPMPGPWQAIATLNGENRIQLLNPTTLKVEKLPLKVYNKEYLTSYISLINDGQVMTDKDLLNNAQLTVSLINSDKLSNDTQKSIALYKDDGQSYDSLPFDGKLSTRLFMDLTPGRYLVNIKTKNNIFIRTFNADMVVFPQPLSYKIEQLSNNQGGVELTFVIDPLEIDPNSVIIDSLIAGNNESDTKQLIVHLADQILENDTTTIKVKLPYKNYTYSGEVFATTIDGRELSFQLPEYKFEVARAAAQVIESTIVTSAAEPTITDLESKTIESEETEIAQTFQYLWIFVLILIVIIIISIFVVLFILKRKRKKLLENGELSLDDLSTEHLKPLEIDENNAKK</sequence>
<dbReference type="EMBL" id="JBAKBA010000053">
    <property type="protein sequence ID" value="MEL0660720.1"/>
    <property type="molecule type" value="Genomic_DNA"/>
</dbReference>
<keyword evidence="1" id="KW-0472">Membrane</keyword>
<feature type="chain" id="PRO_5047417593" description="TIGR03503 family protein" evidence="2">
    <location>
        <begin position="24"/>
        <end position="436"/>
    </location>
</feature>
<feature type="signal peptide" evidence="2">
    <location>
        <begin position="1"/>
        <end position="23"/>
    </location>
</feature>
<keyword evidence="2" id="KW-0732">Signal</keyword>
<proteinExistence type="predicted"/>
<evidence type="ECO:0000256" key="2">
    <source>
        <dbReference type="SAM" id="SignalP"/>
    </source>
</evidence>
<name>A0ABU9HFP6_9GAMM</name>
<comment type="caution">
    <text evidence="3">The sequence shown here is derived from an EMBL/GenBank/DDBJ whole genome shotgun (WGS) entry which is preliminary data.</text>
</comment>
<accession>A0ABU9HFP6</accession>
<keyword evidence="1" id="KW-1133">Transmembrane helix</keyword>
<protein>
    <recommendedName>
        <fullName evidence="5">TIGR03503 family protein</fullName>
    </recommendedName>
</protein>
<dbReference type="Proteomes" id="UP001366060">
    <property type="component" value="Unassembled WGS sequence"/>
</dbReference>
<keyword evidence="1" id="KW-0812">Transmembrane</keyword>
<organism evidence="3 4">
    <name type="scientific">Psychromonas arctica</name>
    <dbReference type="NCBI Taxonomy" id="168275"/>
    <lineage>
        <taxon>Bacteria</taxon>
        <taxon>Pseudomonadati</taxon>
        <taxon>Pseudomonadota</taxon>
        <taxon>Gammaproteobacteria</taxon>
        <taxon>Alteromonadales</taxon>
        <taxon>Psychromonadaceae</taxon>
        <taxon>Psychromonas</taxon>
    </lineage>
</organism>
<evidence type="ECO:0008006" key="5">
    <source>
        <dbReference type="Google" id="ProtNLM"/>
    </source>
</evidence>
<gene>
    <name evidence="3" type="ORF">V6255_16415</name>
</gene>
<keyword evidence="4" id="KW-1185">Reference proteome</keyword>
<evidence type="ECO:0000313" key="3">
    <source>
        <dbReference type="EMBL" id="MEL0660720.1"/>
    </source>
</evidence>
<evidence type="ECO:0000256" key="1">
    <source>
        <dbReference type="SAM" id="Phobius"/>
    </source>
</evidence>
<reference evidence="3 4" key="1">
    <citation type="submission" date="2024-02" db="EMBL/GenBank/DDBJ databases">
        <title>Bacteria isolated from the canopy kelp, Nereocystis luetkeana.</title>
        <authorList>
            <person name="Pfister C.A."/>
            <person name="Younker I.T."/>
            <person name="Light S.H."/>
        </authorList>
    </citation>
    <scope>NUCLEOTIDE SEQUENCE [LARGE SCALE GENOMIC DNA]</scope>
    <source>
        <strain evidence="3 4">TI.2.07</strain>
    </source>
</reference>
<evidence type="ECO:0000313" key="4">
    <source>
        <dbReference type="Proteomes" id="UP001366060"/>
    </source>
</evidence>
<dbReference type="RefSeq" id="WP_341629122.1">
    <property type="nucleotide sequence ID" value="NZ_JBAKBA010000053.1"/>
</dbReference>
<feature type="transmembrane region" description="Helical" evidence="1">
    <location>
        <begin position="378"/>
        <end position="401"/>
    </location>
</feature>